<evidence type="ECO:0000313" key="20">
    <source>
        <dbReference type="EMBL" id="KKR63362.1"/>
    </source>
</evidence>
<evidence type="ECO:0000256" key="12">
    <source>
        <dbReference type="ARBA" id="ARBA00023136"/>
    </source>
</evidence>
<dbReference type="InterPro" id="IPR036950">
    <property type="entry name" value="PBP_transglycosylase"/>
</dbReference>
<comment type="similarity">
    <text evidence="3">In the N-terminal section; belongs to the glycosyltransferase 51 family.</text>
</comment>
<evidence type="ECO:0000313" key="21">
    <source>
        <dbReference type="Proteomes" id="UP000034293"/>
    </source>
</evidence>
<accession>A0A0G0VKQ5</accession>
<dbReference type="AlphaFoldDB" id="A0A0G0VKQ5"/>
<keyword evidence="17" id="KW-1133">Transmembrane helix</keyword>
<evidence type="ECO:0000256" key="3">
    <source>
        <dbReference type="ARBA" id="ARBA00007739"/>
    </source>
</evidence>
<dbReference type="SUPFAM" id="SSF53955">
    <property type="entry name" value="Lysozyme-like"/>
    <property type="match status" value="1"/>
</dbReference>
<sequence>MVKATKRILSLLGKPIYFFLAGLLLLPVVITNKIGSIKVKKKSKGKAKKSVFSKFSLRLEELRLGLIFIKVSTRFKNFFAKSEKKRKRRPRRKAWSFFATLILALFLVSAFYFFIIRDMPSPGELGSRVPEVSTKIYDRNGNLLYKIYKDKNRTIIPLTQIPDSVKLATLAAEDAEFYSHPGFSLRGIFRAIVQDVKTGSVQGGSTITQQLVKNTLLSPEKTITRKIRELILSVEIETIYTKDQIFEMYLNEVSYGGTAYGIQEASESYFGKNVEDISLSEAALLAGLPKSPTTFSPFGSNPELAFERQKEVLRLMMINKYISQSQAITAAAEKLHFVSRKTEIKAPHFVMYIRQLLVDKYGESVVEKGGLEVTTSLDLPIQEATEQIVKAEVDKLDRLHVGNGAALVMNPQTGEILAMVGSKNYFDTENDGNVNVITSVRQPGSSIKVVNYAYALSNGFTPASIIDDSSITFYTPGTTSYTPVNYDGQYRGQITLRSALAQSRNIPAVKILASYGVPKMIEEGRKMGITTWENPSDYGLSLTLGGGAVTALDLSKVYAYKGQILEKNDPVVTQVIDERVAFLLTDILKDNGARAPEFGYNSYLAVKDHPEIAVKTGTSNDLRDNWTVGYNQNYLVLTWVGNNDNSPMSRVASGVTGASPIWNKIMMAVLNGQPSIDWKVPDGISKVNICSLSGTLPCDNCPTRQEWFLDENRPTKHCNFDQKRLDDDERKKKNKILDTGASTEFTR</sequence>
<dbReference type="GO" id="GO:0009002">
    <property type="term" value="F:serine-type D-Ala-D-Ala carboxypeptidase activity"/>
    <property type="evidence" value="ECO:0007669"/>
    <property type="project" value="UniProtKB-EC"/>
</dbReference>
<dbReference type="InterPro" id="IPR012338">
    <property type="entry name" value="Beta-lactam/transpept-like"/>
</dbReference>
<evidence type="ECO:0000256" key="5">
    <source>
        <dbReference type="ARBA" id="ARBA00022645"/>
    </source>
</evidence>
<evidence type="ECO:0000256" key="15">
    <source>
        <dbReference type="ARBA" id="ARBA00034000"/>
    </source>
</evidence>
<dbReference type="Gene3D" id="3.40.710.10">
    <property type="entry name" value="DD-peptidase/beta-lactamase superfamily"/>
    <property type="match status" value="2"/>
</dbReference>
<keyword evidence="4" id="KW-1003">Cell membrane</keyword>
<reference evidence="20 21" key="1">
    <citation type="journal article" date="2015" name="Nature">
        <title>rRNA introns, odd ribosomes, and small enigmatic genomes across a large radiation of phyla.</title>
        <authorList>
            <person name="Brown C.T."/>
            <person name="Hug L.A."/>
            <person name="Thomas B.C."/>
            <person name="Sharon I."/>
            <person name="Castelle C.J."/>
            <person name="Singh A."/>
            <person name="Wilkins M.J."/>
            <person name="Williams K.H."/>
            <person name="Banfield J.F."/>
        </authorList>
    </citation>
    <scope>NUCLEOTIDE SEQUENCE [LARGE SCALE GENOMIC DNA]</scope>
</reference>
<feature type="domain" description="Penicillin-binding protein transpeptidase" evidence="18">
    <location>
        <begin position="404"/>
        <end position="651"/>
    </location>
</feature>
<evidence type="ECO:0000256" key="17">
    <source>
        <dbReference type="SAM" id="Phobius"/>
    </source>
</evidence>
<evidence type="ECO:0000256" key="7">
    <source>
        <dbReference type="ARBA" id="ARBA00022676"/>
    </source>
</evidence>
<comment type="catalytic activity">
    <reaction evidence="16">
        <text>[GlcNAc-(1-&gt;4)-Mur2Ac(oyl-L-Ala-gamma-D-Glu-L-Lys-D-Ala-D-Ala)](n)-di-trans,octa-cis-undecaprenyl diphosphate + beta-D-GlcNAc-(1-&gt;4)-Mur2Ac(oyl-L-Ala-gamma-D-Glu-L-Lys-D-Ala-D-Ala)-di-trans,octa-cis-undecaprenyl diphosphate = [GlcNAc-(1-&gt;4)-Mur2Ac(oyl-L-Ala-gamma-D-Glu-L-Lys-D-Ala-D-Ala)](n+1)-di-trans,octa-cis-undecaprenyl diphosphate + di-trans,octa-cis-undecaprenyl diphosphate + H(+)</text>
        <dbReference type="Rhea" id="RHEA:23708"/>
        <dbReference type="Rhea" id="RHEA-COMP:9602"/>
        <dbReference type="Rhea" id="RHEA-COMP:9603"/>
        <dbReference type="ChEBI" id="CHEBI:15378"/>
        <dbReference type="ChEBI" id="CHEBI:58405"/>
        <dbReference type="ChEBI" id="CHEBI:60033"/>
        <dbReference type="ChEBI" id="CHEBI:78435"/>
        <dbReference type="EC" id="2.4.99.28"/>
    </reaction>
</comment>
<name>A0A0G0VKQ5_9BACT</name>
<dbReference type="InterPro" id="IPR050396">
    <property type="entry name" value="Glycosyltr_51/Transpeptidase"/>
</dbReference>
<keyword evidence="12 17" id="KW-0472">Membrane</keyword>
<evidence type="ECO:0000256" key="9">
    <source>
        <dbReference type="ARBA" id="ARBA00022801"/>
    </source>
</evidence>
<dbReference type="GO" id="GO:0009252">
    <property type="term" value="P:peptidoglycan biosynthetic process"/>
    <property type="evidence" value="ECO:0007669"/>
    <property type="project" value="UniProtKB-KW"/>
</dbReference>
<dbReference type="GO" id="GO:0030288">
    <property type="term" value="C:outer membrane-bounded periplasmic space"/>
    <property type="evidence" value="ECO:0007669"/>
    <property type="project" value="TreeGrafter"/>
</dbReference>
<keyword evidence="13" id="KW-0511">Multifunctional enzyme</keyword>
<feature type="transmembrane region" description="Helical" evidence="17">
    <location>
        <begin position="16"/>
        <end position="35"/>
    </location>
</feature>
<keyword evidence="7" id="KW-0328">Glycosyltransferase</keyword>
<dbReference type="SUPFAM" id="SSF56601">
    <property type="entry name" value="beta-lactamase/transpeptidase-like"/>
    <property type="match status" value="1"/>
</dbReference>
<comment type="catalytic activity">
    <reaction evidence="15">
        <text>Preferential cleavage: (Ac)2-L-Lys-D-Ala-|-D-Ala. Also transpeptidation of peptidyl-alanyl moieties that are N-acyl substituents of D-alanine.</text>
        <dbReference type="EC" id="3.4.16.4"/>
    </reaction>
</comment>
<comment type="similarity">
    <text evidence="2">In the C-terminal section; belongs to the transpeptidase family.</text>
</comment>
<evidence type="ECO:0000256" key="6">
    <source>
        <dbReference type="ARBA" id="ARBA00022670"/>
    </source>
</evidence>
<keyword evidence="14" id="KW-0961">Cell wall biogenesis/degradation</keyword>
<dbReference type="Pfam" id="PF00905">
    <property type="entry name" value="Transpeptidase"/>
    <property type="match status" value="1"/>
</dbReference>
<protein>
    <submittedName>
        <fullName evidence="20">Penicillin-binding protein, 1A family</fullName>
    </submittedName>
</protein>
<dbReference type="PATRIC" id="fig|1618553.3.peg.372"/>
<keyword evidence="10" id="KW-0133">Cell shape</keyword>
<keyword evidence="11" id="KW-0573">Peptidoglycan synthesis</keyword>
<evidence type="ECO:0000259" key="18">
    <source>
        <dbReference type="Pfam" id="PF00905"/>
    </source>
</evidence>
<dbReference type="GO" id="GO:0071555">
    <property type="term" value="P:cell wall organization"/>
    <property type="evidence" value="ECO:0007669"/>
    <property type="project" value="UniProtKB-KW"/>
</dbReference>
<keyword evidence="9" id="KW-0378">Hydrolase</keyword>
<gene>
    <name evidence="20" type="ORF">UU02_C0026G0005</name>
</gene>
<dbReference type="Proteomes" id="UP000034293">
    <property type="component" value="Unassembled WGS sequence"/>
</dbReference>
<evidence type="ECO:0000256" key="4">
    <source>
        <dbReference type="ARBA" id="ARBA00022475"/>
    </source>
</evidence>
<organism evidence="20 21">
    <name type="scientific">Candidatus Woesebacteria bacterium GW2011_GWA1_40_43</name>
    <dbReference type="NCBI Taxonomy" id="1618553"/>
    <lineage>
        <taxon>Bacteria</taxon>
        <taxon>Candidatus Woeseibacteriota</taxon>
    </lineage>
</organism>
<dbReference type="Pfam" id="PF00912">
    <property type="entry name" value="Transgly"/>
    <property type="match status" value="1"/>
</dbReference>
<evidence type="ECO:0000256" key="8">
    <source>
        <dbReference type="ARBA" id="ARBA00022679"/>
    </source>
</evidence>
<dbReference type="GO" id="GO:0008955">
    <property type="term" value="F:peptidoglycan glycosyltransferase activity"/>
    <property type="evidence" value="ECO:0007669"/>
    <property type="project" value="UniProtKB-EC"/>
</dbReference>
<dbReference type="GO" id="GO:0005886">
    <property type="term" value="C:plasma membrane"/>
    <property type="evidence" value="ECO:0007669"/>
    <property type="project" value="UniProtKB-SubCell"/>
</dbReference>
<comment type="subcellular location">
    <subcellularLocation>
        <location evidence="1">Cell membrane</location>
    </subcellularLocation>
</comment>
<dbReference type="EMBL" id="LBZA01000026">
    <property type="protein sequence ID" value="KKR63362.1"/>
    <property type="molecule type" value="Genomic_DNA"/>
</dbReference>
<dbReference type="InterPro" id="IPR023346">
    <property type="entry name" value="Lysozyme-like_dom_sf"/>
</dbReference>
<dbReference type="GO" id="GO:0008658">
    <property type="term" value="F:penicillin binding"/>
    <property type="evidence" value="ECO:0007669"/>
    <property type="project" value="InterPro"/>
</dbReference>
<evidence type="ECO:0000256" key="13">
    <source>
        <dbReference type="ARBA" id="ARBA00023268"/>
    </source>
</evidence>
<comment type="caution">
    <text evidence="20">The sequence shown here is derived from an EMBL/GenBank/DDBJ whole genome shotgun (WGS) entry which is preliminary data.</text>
</comment>
<evidence type="ECO:0000256" key="1">
    <source>
        <dbReference type="ARBA" id="ARBA00004236"/>
    </source>
</evidence>
<dbReference type="PANTHER" id="PTHR32282:SF11">
    <property type="entry name" value="PENICILLIN-BINDING PROTEIN 1B"/>
    <property type="match status" value="1"/>
</dbReference>
<dbReference type="FunFam" id="1.10.3810.10:FF:000001">
    <property type="entry name" value="Penicillin-binding protein 1A"/>
    <property type="match status" value="1"/>
</dbReference>
<evidence type="ECO:0000256" key="14">
    <source>
        <dbReference type="ARBA" id="ARBA00023316"/>
    </source>
</evidence>
<dbReference type="PANTHER" id="PTHR32282">
    <property type="entry name" value="BINDING PROTEIN TRANSPEPTIDASE, PUTATIVE-RELATED"/>
    <property type="match status" value="1"/>
</dbReference>
<keyword evidence="6" id="KW-0645">Protease</keyword>
<dbReference type="Gene3D" id="1.10.3810.10">
    <property type="entry name" value="Biosynthetic peptidoglycan transglycosylase-like"/>
    <property type="match status" value="1"/>
</dbReference>
<keyword evidence="8" id="KW-0808">Transferase</keyword>
<proteinExistence type="inferred from homology"/>
<evidence type="ECO:0000256" key="2">
    <source>
        <dbReference type="ARBA" id="ARBA00007090"/>
    </source>
</evidence>
<dbReference type="GO" id="GO:0008360">
    <property type="term" value="P:regulation of cell shape"/>
    <property type="evidence" value="ECO:0007669"/>
    <property type="project" value="UniProtKB-KW"/>
</dbReference>
<dbReference type="InterPro" id="IPR001264">
    <property type="entry name" value="Glyco_trans_51"/>
</dbReference>
<evidence type="ECO:0000259" key="19">
    <source>
        <dbReference type="Pfam" id="PF00912"/>
    </source>
</evidence>
<evidence type="ECO:0000256" key="11">
    <source>
        <dbReference type="ARBA" id="ARBA00022984"/>
    </source>
</evidence>
<dbReference type="GO" id="GO:0006508">
    <property type="term" value="P:proteolysis"/>
    <property type="evidence" value="ECO:0007669"/>
    <property type="project" value="UniProtKB-KW"/>
</dbReference>
<feature type="domain" description="Glycosyl transferase family 51" evidence="19">
    <location>
        <begin position="141"/>
        <end position="316"/>
    </location>
</feature>
<feature type="transmembrane region" description="Helical" evidence="17">
    <location>
        <begin position="94"/>
        <end position="115"/>
    </location>
</feature>
<evidence type="ECO:0000256" key="16">
    <source>
        <dbReference type="ARBA" id="ARBA00049902"/>
    </source>
</evidence>
<dbReference type="InterPro" id="IPR001460">
    <property type="entry name" value="PCN-bd_Tpept"/>
</dbReference>
<evidence type="ECO:0000256" key="10">
    <source>
        <dbReference type="ARBA" id="ARBA00022960"/>
    </source>
</evidence>
<keyword evidence="5" id="KW-0121">Carboxypeptidase</keyword>
<keyword evidence="17" id="KW-0812">Transmembrane</keyword>